<keyword evidence="2" id="KW-1185">Reference proteome</keyword>
<proteinExistence type="predicted"/>
<name>A0A1J1HKQ8_9DIPT</name>
<gene>
    <name evidence="1" type="ORF">CLUMA_CG001782</name>
</gene>
<protein>
    <submittedName>
        <fullName evidence="1">CLUMA_CG001782, isoform A</fullName>
    </submittedName>
</protein>
<evidence type="ECO:0000313" key="1">
    <source>
        <dbReference type="EMBL" id="CRK87996.1"/>
    </source>
</evidence>
<accession>A0A1J1HKQ8</accession>
<sequence>MIPIDNFFHDLVCQIITKNKQKLNVGVNKSKEFKESDDFLNRKYLGFYGLTPKKIRFYGLLKSFFKISNQSNDLTIIGNGSFFSISFLPTHFSFDVSSVYARI</sequence>
<reference evidence="1 2" key="1">
    <citation type="submission" date="2015-04" db="EMBL/GenBank/DDBJ databases">
        <authorList>
            <person name="Syromyatnikov M.Y."/>
            <person name="Popov V.N."/>
        </authorList>
    </citation>
    <scope>NUCLEOTIDE SEQUENCE [LARGE SCALE GENOMIC DNA]</scope>
</reference>
<evidence type="ECO:0000313" key="2">
    <source>
        <dbReference type="Proteomes" id="UP000183832"/>
    </source>
</evidence>
<dbReference type="EMBL" id="CVRI01000006">
    <property type="protein sequence ID" value="CRK87996.1"/>
    <property type="molecule type" value="Genomic_DNA"/>
</dbReference>
<dbReference type="Proteomes" id="UP000183832">
    <property type="component" value="Unassembled WGS sequence"/>
</dbReference>
<organism evidence="1 2">
    <name type="scientific">Clunio marinus</name>
    <dbReference type="NCBI Taxonomy" id="568069"/>
    <lineage>
        <taxon>Eukaryota</taxon>
        <taxon>Metazoa</taxon>
        <taxon>Ecdysozoa</taxon>
        <taxon>Arthropoda</taxon>
        <taxon>Hexapoda</taxon>
        <taxon>Insecta</taxon>
        <taxon>Pterygota</taxon>
        <taxon>Neoptera</taxon>
        <taxon>Endopterygota</taxon>
        <taxon>Diptera</taxon>
        <taxon>Nematocera</taxon>
        <taxon>Chironomoidea</taxon>
        <taxon>Chironomidae</taxon>
        <taxon>Clunio</taxon>
    </lineage>
</organism>
<dbReference type="AlphaFoldDB" id="A0A1J1HKQ8"/>